<feature type="transmembrane region" description="Helical" evidence="2">
    <location>
        <begin position="12"/>
        <end position="34"/>
    </location>
</feature>
<sequence>MRLCSSKGKIVVYVLFLFISVLLLYTIVPIKAYATITSLPSGVVIGDDKGLFATSEGEYYIDIPKVTSGQTYEKEITIRSLDVKEPFDLGLLVKKITSKGSLDFNQHMTMILTLDGKEIYKGPVLGDGSKNWALEPLSLGICKYGTDQILIARFEMDGKVSNEDFKEESEMLFQWTFVATKNQSHTTGSTGRSESTESSQKETAISSASKSSIPPLIDRFLPKTGEDIEKALLKTVAGIWIVIITIIIWKRRKESREES</sequence>
<keyword evidence="2" id="KW-0812">Transmembrane</keyword>
<gene>
    <name evidence="3" type="ORF">JZO67_004669</name>
</gene>
<keyword evidence="2" id="KW-0472">Membrane</keyword>
<proteinExistence type="predicted"/>
<evidence type="ECO:0000313" key="3">
    <source>
        <dbReference type="EMBL" id="MEO1772687.1"/>
    </source>
</evidence>
<evidence type="ECO:0000256" key="2">
    <source>
        <dbReference type="SAM" id="Phobius"/>
    </source>
</evidence>
<dbReference type="Proteomes" id="UP000664357">
    <property type="component" value="Unassembled WGS sequence"/>
</dbReference>
<evidence type="ECO:0000256" key="1">
    <source>
        <dbReference type="SAM" id="MobiDB-lite"/>
    </source>
</evidence>
<organism evidence="3 4">
    <name type="scientific">Candidatus Enterococcus ferrettii</name>
    <dbReference type="NCBI Taxonomy" id="2815324"/>
    <lineage>
        <taxon>Bacteria</taxon>
        <taxon>Bacillati</taxon>
        <taxon>Bacillota</taxon>
        <taxon>Bacilli</taxon>
        <taxon>Lactobacillales</taxon>
        <taxon>Enterococcaceae</taxon>
        <taxon>Enterococcus</taxon>
    </lineage>
</organism>
<accession>A0ABV0EZK0</accession>
<name>A0ABV0EZK0_9ENTE</name>
<keyword evidence="2" id="KW-1133">Transmembrane helix</keyword>
<feature type="region of interest" description="Disordered" evidence="1">
    <location>
        <begin position="183"/>
        <end position="210"/>
    </location>
</feature>
<reference evidence="3 4" key="1">
    <citation type="submission" date="2024-02" db="EMBL/GenBank/DDBJ databases">
        <title>The Genome Sequence of Enterococcus sp. DIV0159.</title>
        <authorList>
            <person name="Earl A."/>
            <person name="Manson A."/>
            <person name="Gilmore M."/>
            <person name="Sanders J."/>
            <person name="Shea T."/>
            <person name="Howe W."/>
            <person name="Livny J."/>
            <person name="Cuomo C."/>
            <person name="Neafsey D."/>
            <person name="Birren B."/>
        </authorList>
    </citation>
    <scope>NUCLEOTIDE SEQUENCE [LARGE SCALE GENOMIC DNA]</scope>
    <source>
        <strain evidence="3 4">665A</strain>
    </source>
</reference>
<dbReference type="EMBL" id="JAFREL020000005">
    <property type="protein sequence ID" value="MEO1772687.1"/>
    <property type="molecule type" value="Genomic_DNA"/>
</dbReference>
<comment type="caution">
    <text evidence="3">The sequence shown here is derived from an EMBL/GenBank/DDBJ whole genome shotgun (WGS) entry which is preliminary data.</text>
</comment>
<keyword evidence="4" id="KW-1185">Reference proteome</keyword>
<dbReference type="RefSeq" id="WP_207705178.1">
    <property type="nucleotide sequence ID" value="NZ_JAFREL020000005.1"/>
</dbReference>
<feature type="compositionally biased region" description="Low complexity" evidence="1">
    <location>
        <begin position="184"/>
        <end position="210"/>
    </location>
</feature>
<evidence type="ECO:0000313" key="4">
    <source>
        <dbReference type="Proteomes" id="UP000664357"/>
    </source>
</evidence>
<protein>
    <submittedName>
        <fullName evidence="3">Uncharacterized protein</fullName>
    </submittedName>
</protein>